<dbReference type="SUPFAM" id="SSF46626">
    <property type="entry name" value="Cytochrome c"/>
    <property type="match status" value="1"/>
</dbReference>
<dbReference type="PANTHER" id="PTHR33546:SF1">
    <property type="entry name" value="LARGE, MULTIFUNCTIONAL SECRETED PROTEIN"/>
    <property type="match status" value="1"/>
</dbReference>
<name>M5UGV9_9BACT</name>
<keyword evidence="2 4" id="KW-0479">Metal-binding</keyword>
<dbReference type="InterPro" id="IPR011989">
    <property type="entry name" value="ARM-like"/>
</dbReference>
<dbReference type="Gene3D" id="2.120.10.30">
    <property type="entry name" value="TolB, C-terminal domain"/>
    <property type="match status" value="1"/>
</dbReference>
<dbReference type="NCBIfam" id="TIGR02603">
    <property type="entry name" value="CxxCH_TIGR02603"/>
    <property type="match status" value="1"/>
</dbReference>
<dbReference type="InterPro" id="IPR055557">
    <property type="entry name" value="DUF7133"/>
</dbReference>
<gene>
    <name evidence="6" type="ORF">RSSM_01496</name>
</gene>
<evidence type="ECO:0000256" key="1">
    <source>
        <dbReference type="ARBA" id="ARBA00022617"/>
    </source>
</evidence>
<dbReference type="Gene3D" id="1.25.10.10">
    <property type="entry name" value="Leucine-rich Repeat Variant"/>
    <property type="match status" value="1"/>
</dbReference>
<evidence type="ECO:0000313" key="7">
    <source>
        <dbReference type="Proteomes" id="UP000011885"/>
    </source>
</evidence>
<keyword evidence="3 4" id="KW-0408">Iron</keyword>
<comment type="caution">
    <text evidence="6">The sequence shown here is derived from an EMBL/GenBank/DDBJ whole genome shotgun (WGS) entry which is preliminary data.</text>
</comment>
<dbReference type="GO" id="GO:0020037">
    <property type="term" value="F:heme binding"/>
    <property type="evidence" value="ECO:0007669"/>
    <property type="project" value="InterPro"/>
</dbReference>
<dbReference type="EMBL" id="ANOH01000113">
    <property type="protein sequence ID" value="EMI57086.1"/>
    <property type="molecule type" value="Genomic_DNA"/>
</dbReference>
<dbReference type="Pfam" id="PF07632">
    <property type="entry name" value="Sde182_NH-like"/>
    <property type="match status" value="1"/>
</dbReference>
<dbReference type="GO" id="GO:0016799">
    <property type="term" value="F:hydrolase activity, hydrolyzing N-glycosyl compounds"/>
    <property type="evidence" value="ECO:0007669"/>
    <property type="project" value="InterPro"/>
</dbReference>
<evidence type="ECO:0000259" key="5">
    <source>
        <dbReference type="PROSITE" id="PS51007"/>
    </source>
</evidence>
<dbReference type="NCBIfam" id="TIGR02604">
    <property type="entry name" value="Piru_Ver_Nterm"/>
    <property type="match status" value="1"/>
</dbReference>
<dbReference type="Proteomes" id="UP000011885">
    <property type="component" value="Unassembled WGS sequence"/>
</dbReference>
<dbReference type="InterPro" id="IPR013428">
    <property type="entry name" value="Membrane-bound_put_N"/>
</dbReference>
<dbReference type="GO" id="GO:0046872">
    <property type="term" value="F:metal ion binding"/>
    <property type="evidence" value="ECO:0007669"/>
    <property type="project" value="UniProtKB-KW"/>
</dbReference>
<dbReference type="InterPro" id="IPR013427">
    <property type="entry name" value="Haem-bd_dom_put"/>
</dbReference>
<feature type="domain" description="Cytochrome c" evidence="5">
    <location>
        <begin position="223"/>
        <end position="359"/>
    </location>
</feature>
<keyword evidence="7" id="KW-1185">Reference proteome</keyword>
<evidence type="ECO:0000256" key="3">
    <source>
        <dbReference type="ARBA" id="ARBA00023004"/>
    </source>
</evidence>
<keyword evidence="1 4" id="KW-0349">Heme</keyword>
<dbReference type="InterPro" id="IPR011041">
    <property type="entry name" value="Quinoprot_gluc/sorb_DH_b-prop"/>
</dbReference>
<dbReference type="InterPro" id="IPR011042">
    <property type="entry name" value="6-blade_b-propeller_TolB-like"/>
</dbReference>
<dbReference type="Pfam" id="PF00034">
    <property type="entry name" value="Cytochrom_C"/>
    <property type="match status" value="1"/>
</dbReference>
<dbReference type="Gene3D" id="1.10.760.10">
    <property type="entry name" value="Cytochrome c-like domain"/>
    <property type="match status" value="1"/>
</dbReference>
<organism evidence="6 7">
    <name type="scientific">Rhodopirellula sallentina SM41</name>
    <dbReference type="NCBI Taxonomy" id="1263870"/>
    <lineage>
        <taxon>Bacteria</taxon>
        <taxon>Pseudomonadati</taxon>
        <taxon>Planctomycetota</taxon>
        <taxon>Planctomycetia</taxon>
        <taxon>Pirellulales</taxon>
        <taxon>Pirellulaceae</taxon>
        <taxon>Rhodopirellula</taxon>
    </lineage>
</organism>
<dbReference type="PANTHER" id="PTHR33546">
    <property type="entry name" value="LARGE, MULTIFUNCTIONAL SECRETED PROTEIN-RELATED"/>
    <property type="match status" value="1"/>
</dbReference>
<dbReference type="Gene3D" id="3.90.245.10">
    <property type="entry name" value="Ribonucleoside hydrolase-like"/>
    <property type="match status" value="1"/>
</dbReference>
<evidence type="ECO:0000313" key="6">
    <source>
        <dbReference type="EMBL" id="EMI57086.1"/>
    </source>
</evidence>
<dbReference type="InterPro" id="IPR036452">
    <property type="entry name" value="Ribo_hydro-like"/>
</dbReference>
<dbReference type="SUPFAM" id="SSF48371">
    <property type="entry name" value="ARM repeat"/>
    <property type="match status" value="1"/>
</dbReference>
<dbReference type="Pfam" id="PF23500">
    <property type="entry name" value="DUF7133"/>
    <property type="match status" value="1"/>
</dbReference>
<dbReference type="InterPro" id="IPR011483">
    <property type="entry name" value="Sde182_NH-like"/>
</dbReference>
<dbReference type="InterPro" id="IPR009056">
    <property type="entry name" value="Cyt_c-like_dom"/>
</dbReference>
<evidence type="ECO:0000256" key="4">
    <source>
        <dbReference type="PROSITE-ProRule" id="PRU00433"/>
    </source>
</evidence>
<evidence type="ECO:0000256" key="2">
    <source>
        <dbReference type="ARBA" id="ARBA00022723"/>
    </source>
</evidence>
<reference evidence="6 7" key="1">
    <citation type="journal article" date="2013" name="Mar. Genomics">
        <title>Expression of sulfatases in Rhodopirellula baltica and the diversity of sulfatases in the genus Rhodopirellula.</title>
        <authorList>
            <person name="Wegner C.E."/>
            <person name="Richter-Heitmann T."/>
            <person name="Klindworth A."/>
            <person name="Klockow C."/>
            <person name="Richter M."/>
            <person name="Achstetter T."/>
            <person name="Glockner F.O."/>
            <person name="Harder J."/>
        </authorList>
    </citation>
    <scope>NUCLEOTIDE SEQUENCE [LARGE SCALE GENOMIC DNA]</scope>
    <source>
        <strain evidence="6 7">SM41</strain>
    </source>
</reference>
<sequence length="1352" mass="148617">MILALASSTVAGQPERDQVVVEALLRLQDQGPELARSQASVRESVERYLLSHAGQQQYLDAVSSLELKQHADGLTSFLKPDVDASLQVDSIRLLVEYGEFDRLKTLLEQNDDSAVVVANGLGLVGGDQARELLQDVVTSPTAKASLRIAATSALGRGTSGQRFLLELIQAGILPSECYFAATDALLASSNQTLRKAVTEYLKPTGTKSGKIFPPISRLIRRRGDGKAGKLIFRGKGTCSKCHKVHGDGQEVGPDLSEIGSKLSREATYVAILNPNAGISHNYEQYTAVTIDGFVLTGLLVNQNDDAVTLKTAEGVVRTIARDDIEELKQNSTSLMPENLHQLMSVQELLDLVDYLMLLKNKKQAGFHVHGDKGTEAATAINKRDPENAVEGIDIAEGLAATLFSAEPDLYSPSNIDVDHLGRVWVCEVVNYRHFRNPYNRVRKDGDRILVLEDTDGNGRADKKTLFYQGTDINSPHGVCVLGDRVIVSAGNRVTSFRDLNGDLKPDEKTLLFTGIGGVEHDHGIHAFTPGPDGKLYFNFGNEGHQLKDANGNIVVDKFGREVRDHGEPYQQGMVFRCDVDGTNVETLAWNFRNNWEVCVDSFGTMWQSDNDDDGNRATRINYVMPYGNYGYRGELDKSTWSVPRTGMHSDVSLRHWHLNDPGVVPNVVQTGAGSPTGIMAYEGDLLPKRFHGQLIHCDPGPNSVRSYVLQDDAAGYAGKISPLMTGSRDRWFRPVDACAAPDGSLFVADWYDPGVGGHRMGDTERGRVFRLAPADHAASYAISTPDLSTVSGAIEALQSPNVSMRFLAAERLRKMGDGVIPQLIQFIEGSESPLHRARALWVLGSLSPKQAIELASEDGDHRVRCVALRIVRQSAADAVEVASNFASDSSPQVRREAAILLRGEHSNAAAKVWSQLAQQHDGKDRWYLEALGIAASGNWDQCLEKWLSVVGDGWKTSVTGRDIVWRSRSKLTPNLLAGILTGPSLPQGDSELRYLRAFDFQAASPEKDAALVNIATSTNRTTDLRANQWRPKVWIITDMSDKRVKRANDGHSVNDPDDISAMAGYLLMANEFETLGIVVTSTHRDVHQTSSNQAAWANEYFGEAYRSEVSALNKAIGGYPDDIQFTQSCIKETAERYNPKRIYRSLAKYDTIAQLLATADTIEEGETLNVLCWGSLTEPAILVNHCLATGKHESLKRLRFITHWTNSPLHQGSPEHPERVANCREDAAACSYIKQVAADKKIAYYECGAIGQHGIVNGAPKGHEYYDQFRTSKLGNIFVEGKFAHNGIDHSDSATYWTLLGKWGVRLKDIPSDGTNSATIEKKNETAFRRNSRRIHEELLKRSRAAAGNPKQ</sequence>
<dbReference type="PROSITE" id="PS51007">
    <property type="entry name" value="CYTC"/>
    <property type="match status" value="1"/>
</dbReference>
<dbReference type="GO" id="GO:0009055">
    <property type="term" value="F:electron transfer activity"/>
    <property type="evidence" value="ECO:0007669"/>
    <property type="project" value="InterPro"/>
</dbReference>
<dbReference type="InterPro" id="IPR036909">
    <property type="entry name" value="Cyt_c-like_dom_sf"/>
</dbReference>
<proteinExistence type="predicted"/>
<dbReference type="InterPro" id="IPR016024">
    <property type="entry name" value="ARM-type_fold"/>
</dbReference>
<accession>M5UGV9</accession>
<dbReference type="PATRIC" id="fig|1263870.3.peg.1605"/>
<dbReference type="SUPFAM" id="SSF50952">
    <property type="entry name" value="Soluble quinoprotein glucose dehydrogenase"/>
    <property type="match status" value="1"/>
</dbReference>
<protein>
    <submittedName>
        <fullName evidence="6">Membrane-bound dehydrogenase domain-containing protein</fullName>
    </submittedName>
</protein>